<dbReference type="RefSeq" id="WP_053768783.1">
    <property type="nucleotide sequence ID" value="NZ_CP094681.1"/>
</dbReference>
<protein>
    <recommendedName>
        <fullName evidence="1">Phosphoribulokinase/uridine kinase domain-containing protein</fullName>
    </recommendedName>
</protein>
<dbReference type="PANTHER" id="PTHR10285">
    <property type="entry name" value="URIDINE KINASE"/>
    <property type="match status" value="1"/>
</dbReference>
<name>A0A3E3K116_9FIRM</name>
<evidence type="ECO:0000313" key="2">
    <source>
        <dbReference type="EMBL" id="RGE86409.1"/>
    </source>
</evidence>
<accession>A0A3E3K116</accession>
<comment type="caution">
    <text evidence="2">The sequence shown here is derived from an EMBL/GenBank/DDBJ whole genome shotgun (WGS) entry which is preliminary data.</text>
</comment>
<sequence length="182" mass="21284">MEQIIIGVSGGSGSGKSFFCKQFVKLYKKNEVILICADRYFKNKLPKMISPLTQREYDDWNSLESVDYDALLVDLKKATKTSAKIIIVEGVNIFSINKLREILQLKIFIDTDIELRLYRRIKRNMKEFNMKMDDIATYFIESAKYQEEKYSISTKIYADIIFNGAKNFDIPIHFLDSYIKNI</sequence>
<proteinExistence type="predicted"/>
<dbReference type="Pfam" id="PF00485">
    <property type="entry name" value="PRK"/>
    <property type="match status" value="1"/>
</dbReference>
<dbReference type="InterPro" id="IPR027417">
    <property type="entry name" value="P-loop_NTPase"/>
</dbReference>
<dbReference type="SUPFAM" id="SSF52540">
    <property type="entry name" value="P-loop containing nucleoside triphosphate hydrolases"/>
    <property type="match status" value="1"/>
</dbReference>
<organism evidence="2 3">
    <name type="scientific">Sellimonas intestinalis</name>
    <dbReference type="NCBI Taxonomy" id="1653434"/>
    <lineage>
        <taxon>Bacteria</taxon>
        <taxon>Bacillati</taxon>
        <taxon>Bacillota</taxon>
        <taxon>Clostridia</taxon>
        <taxon>Lachnospirales</taxon>
        <taxon>Lachnospiraceae</taxon>
        <taxon>Sellimonas</taxon>
    </lineage>
</organism>
<dbReference type="AlphaFoldDB" id="A0A3E3K116"/>
<dbReference type="GeneID" id="97193292"/>
<dbReference type="GO" id="GO:0016301">
    <property type="term" value="F:kinase activity"/>
    <property type="evidence" value="ECO:0007669"/>
    <property type="project" value="InterPro"/>
</dbReference>
<dbReference type="InterPro" id="IPR006083">
    <property type="entry name" value="PRK/URK"/>
</dbReference>
<gene>
    <name evidence="2" type="ORF">DW016_10110</name>
</gene>
<keyword evidence="3" id="KW-1185">Reference proteome</keyword>
<dbReference type="OrthoDB" id="9777642at2"/>
<dbReference type="EMBL" id="QVLX01000005">
    <property type="protein sequence ID" value="RGE86409.1"/>
    <property type="molecule type" value="Genomic_DNA"/>
</dbReference>
<evidence type="ECO:0000259" key="1">
    <source>
        <dbReference type="Pfam" id="PF00485"/>
    </source>
</evidence>
<dbReference type="Proteomes" id="UP000261080">
    <property type="component" value="Unassembled WGS sequence"/>
</dbReference>
<feature type="domain" description="Phosphoribulokinase/uridine kinase" evidence="1">
    <location>
        <begin position="75"/>
        <end position="167"/>
    </location>
</feature>
<evidence type="ECO:0000313" key="3">
    <source>
        <dbReference type="Proteomes" id="UP000261080"/>
    </source>
</evidence>
<dbReference type="Gene3D" id="3.40.50.300">
    <property type="entry name" value="P-loop containing nucleotide triphosphate hydrolases"/>
    <property type="match status" value="2"/>
</dbReference>
<reference evidence="2 3" key="1">
    <citation type="submission" date="2018-08" db="EMBL/GenBank/DDBJ databases">
        <title>A genome reference for cultivated species of the human gut microbiota.</title>
        <authorList>
            <person name="Zou Y."/>
            <person name="Xue W."/>
            <person name="Luo G."/>
        </authorList>
    </citation>
    <scope>NUCLEOTIDE SEQUENCE [LARGE SCALE GENOMIC DNA]</scope>
    <source>
        <strain evidence="2 3">AF37-2AT</strain>
    </source>
</reference>
<dbReference type="GO" id="GO:0005524">
    <property type="term" value="F:ATP binding"/>
    <property type="evidence" value="ECO:0007669"/>
    <property type="project" value="InterPro"/>
</dbReference>